<comment type="caution">
    <text evidence="1">The sequence shown here is derived from an EMBL/GenBank/DDBJ whole genome shotgun (WGS) entry which is preliminary data.</text>
</comment>
<name>A0ABS2MTC2_9FIRM</name>
<proteinExistence type="predicted"/>
<accession>A0ABS2MTC2</accession>
<evidence type="ECO:0000313" key="2">
    <source>
        <dbReference type="Proteomes" id="UP000767854"/>
    </source>
</evidence>
<organism evidence="1 2">
    <name type="scientific">Fusibacter tunisiensis</name>
    <dbReference type="NCBI Taxonomy" id="1008308"/>
    <lineage>
        <taxon>Bacteria</taxon>
        <taxon>Bacillati</taxon>
        <taxon>Bacillota</taxon>
        <taxon>Clostridia</taxon>
        <taxon>Eubacteriales</taxon>
        <taxon>Eubacteriales Family XII. Incertae Sedis</taxon>
        <taxon>Fusibacter</taxon>
    </lineage>
</organism>
<dbReference type="RefSeq" id="WP_204665027.1">
    <property type="nucleotide sequence ID" value="NZ_JAFBDT010000022.1"/>
</dbReference>
<dbReference type="EMBL" id="JAFBDT010000022">
    <property type="protein sequence ID" value="MBM7562600.1"/>
    <property type="molecule type" value="Genomic_DNA"/>
</dbReference>
<sequence>MGNYKNEVLFKQVADVCAIEARAKYNQNKRNGDFGIYKGLTMWSPNINSHLMV</sequence>
<protein>
    <submittedName>
        <fullName evidence="1">Beta-glucosidase-like glycosyl hydrolase</fullName>
    </submittedName>
</protein>
<evidence type="ECO:0000313" key="1">
    <source>
        <dbReference type="EMBL" id="MBM7562600.1"/>
    </source>
</evidence>
<keyword evidence="2" id="KW-1185">Reference proteome</keyword>
<reference evidence="1 2" key="1">
    <citation type="submission" date="2021-01" db="EMBL/GenBank/DDBJ databases">
        <title>Genomic Encyclopedia of Type Strains, Phase IV (KMG-IV): sequencing the most valuable type-strain genomes for metagenomic binning, comparative biology and taxonomic classification.</title>
        <authorList>
            <person name="Goeker M."/>
        </authorList>
    </citation>
    <scope>NUCLEOTIDE SEQUENCE [LARGE SCALE GENOMIC DNA]</scope>
    <source>
        <strain evidence="1 2">DSM 24436</strain>
    </source>
</reference>
<gene>
    <name evidence="1" type="ORF">JOC49_002161</name>
</gene>
<dbReference type="Proteomes" id="UP000767854">
    <property type="component" value="Unassembled WGS sequence"/>
</dbReference>